<dbReference type="EMBL" id="CP034710">
    <property type="protein sequence ID" value="AZT39767.1"/>
    <property type="molecule type" value="Genomic_DNA"/>
</dbReference>
<protein>
    <submittedName>
        <fullName evidence="5">Type IV prepilin</fullName>
    </submittedName>
</protein>
<feature type="domain" description="Type 4 secretion system PilS N-terminal" evidence="3">
    <location>
        <begin position="3"/>
        <end position="143"/>
    </location>
</feature>
<sequence>METIQTIITTTENDLSDNGIYDYDGAADMTGTLARSGGLPSTITVVGDADSGSATLLNTWKGALTVEPVAGTDGTNTSFMVTEEEVPADACFQLATGISSAGLTSKISVNGTETDGELAKSDASSQCTADEGGKGTNTLEFTVAG</sequence>
<accession>A0A3T0CIN8</accession>
<keyword evidence="5" id="KW-0614">Plasmid</keyword>
<evidence type="ECO:0000256" key="1">
    <source>
        <dbReference type="ARBA" id="ARBA00004370"/>
    </source>
</evidence>
<dbReference type="GO" id="GO:0016020">
    <property type="term" value="C:membrane"/>
    <property type="evidence" value="ECO:0007669"/>
    <property type="project" value="UniProtKB-SubCell"/>
</dbReference>
<dbReference type="AlphaFoldDB" id="A0A3T0CIN8"/>
<evidence type="ECO:0000256" key="2">
    <source>
        <dbReference type="SAM" id="MobiDB-lite"/>
    </source>
</evidence>
<feature type="region of interest" description="Disordered" evidence="2">
    <location>
        <begin position="115"/>
        <end position="134"/>
    </location>
</feature>
<dbReference type="EMBL" id="CP034699">
    <property type="protein sequence ID" value="AZT44482.1"/>
    <property type="molecule type" value="Genomic_DNA"/>
</dbReference>
<proteinExistence type="predicted"/>
<dbReference type="InterPro" id="IPR045584">
    <property type="entry name" value="Pilin-like"/>
</dbReference>
<evidence type="ECO:0000259" key="3">
    <source>
        <dbReference type="Pfam" id="PF08805"/>
    </source>
</evidence>
<dbReference type="Pfam" id="PF08805">
    <property type="entry name" value="PilS"/>
    <property type="match status" value="1"/>
</dbReference>
<reference evidence="5" key="1">
    <citation type="submission" date="2018-12" db="EMBL/GenBank/DDBJ databases">
        <title>Complete genome sequences of twenty non-typhoidal Salmonella isolates from Rwanda.</title>
        <authorList>
            <person name="Byukusenge M."/>
            <person name="Li L."/>
            <person name="Subhashinie K."/>
            <person name="Nzayirambaho M."/>
            <person name="Kuchipudi S.V."/>
            <person name="Jayarao B.M."/>
        </authorList>
    </citation>
    <scope>NUCLEOTIDE SEQUENCE</scope>
    <source>
        <strain evidence="4">RSE21</strain>
        <strain evidence="5">RSE40</strain>
        <plasmid evidence="4">pRSE21</plasmid>
        <plasmid evidence="5">pRSE40</plasmid>
    </source>
</reference>
<geneLocation type="plasmid" evidence="5">
    <name>pRSE40</name>
</geneLocation>
<organism evidence="5">
    <name type="scientific">Salmonella enterica subsp. enterica serovar Karamoja</name>
    <dbReference type="NCBI Taxonomy" id="2500153"/>
    <lineage>
        <taxon>Bacteria</taxon>
        <taxon>Pseudomonadati</taxon>
        <taxon>Pseudomonadota</taxon>
        <taxon>Gammaproteobacteria</taxon>
        <taxon>Enterobacterales</taxon>
        <taxon>Enterobacteriaceae</taxon>
        <taxon>Salmonella</taxon>
    </lineage>
</organism>
<evidence type="ECO:0000313" key="4">
    <source>
        <dbReference type="EMBL" id="AZT39767.1"/>
    </source>
</evidence>
<evidence type="ECO:0000313" key="5">
    <source>
        <dbReference type="EMBL" id="AZT44482.1"/>
    </source>
</evidence>
<gene>
    <name evidence="5" type="ORF">EL007_24285</name>
    <name evidence="4" type="ORF">ELZ88_24665</name>
</gene>
<dbReference type="Gene3D" id="3.30.1690.10">
    <property type="entry name" value="TcpA-like pilin"/>
    <property type="match status" value="1"/>
</dbReference>
<dbReference type="SUPFAM" id="SSF54523">
    <property type="entry name" value="Pili subunits"/>
    <property type="match status" value="1"/>
</dbReference>
<dbReference type="InterPro" id="IPR014911">
    <property type="entry name" value="PilS_N"/>
</dbReference>
<comment type="subcellular location">
    <subcellularLocation>
        <location evidence="1">Membrane</location>
    </subcellularLocation>
</comment>
<geneLocation type="plasmid" evidence="4">
    <name>pRSE21</name>
</geneLocation>
<name>A0A3T0CIN8_SALET</name>